<proteinExistence type="predicted"/>
<evidence type="ECO:0000313" key="1">
    <source>
        <dbReference type="Ensembl" id="ENSOTSP00005132025.1"/>
    </source>
</evidence>
<evidence type="ECO:0000313" key="2">
    <source>
        <dbReference type="Proteomes" id="UP000694402"/>
    </source>
</evidence>
<keyword evidence="2" id="KW-1185">Reference proteome</keyword>
<reference evidence="2" key="1">
    <citation type="journal article" date="2018" name="PLoS ONE">
        <title>Chinook salmon (Oncorhynchus tshawytscha) genome and transcriptome.</title>
        <authorList>
            <person name="Christensen K.A."/>
            <person name="Leong J.S."/>
            <person name="Sakhrani D."/>
            <person name="Biagi C.A."/>
            <person name="Minkley D.R."/>
            <person name="Withler R.E."/>
            <person name="Rondeau E.B."/>
            <person name="Koop B.F."/>
            <person name="Devlin R.H."/>
        </authorList>
    </citation>
    <scope>NUCLEOTIDE SEQUENCE [LARGE SCALE GENOMIC DNA]</scope>
</reference>
<sequence length="169" mass="19497">KLVEGYLKRLTQVKNVKSHNPLAWLKPHPVSVPHESTCQPGNNPHSTLPRSSFSPCLPAPPQLFPDRQWLGITIQSEVRIPMAPFQPIWPMAPFQPIWPMAPFQPIWPMAPFQPIWPMAPFQPIWPMAPFQPIWPMAPFQPIWPMAPFQPIWPMAPFQPIWPMAPFQPI</sequence>
<protein>
    <submittedName>
        <fullName evidence="1">Uncharacterized protein</fullName>
    </submittedName>
</protein>
<dbReference type="Proteomes" id="UP000694402">
    <property type="component" value="Unassembled WGS sequence"/>
</dbReference>
<dbReference type="GeneTree" id="ENSGT01130000278424"/>
<reference evidence="1" key="3">
    <citation type="submission" date="2025-09" db="UniProtKB">
        <authorList>
            <consortium name="Ensembl"/>
        </authorList>
    </citation>
    <scope>IDENTIFICATION</scope>
</reference>
<accession>A0AAZ3QUY1</accession>
<dbReference type="Ensembl" id="ENSOTST00005128151.1">
    <property type="protein sequence ID" value="ENSOTSP00005132025.1"/>
    <property type="gene ID" value="ENSOTSG00005071355.1"/>
</dbReference>
<dbReference type="AlphaFoldDB" id="A0AAZ3QUY1"/>
<reference evidence="1" key="2">
    <citation type="submission" date="2025-08" db="UniProtKB">
        <authorList>
            <consortium name="Ensembl"/>
        </authorList>
    </citation>
    <scope>IDENTIFICATION</scope>
</reference>
<name>A0AAZ3QUY1_ONCTS</name>
<organism evidence="1 2">
    <name type="scientific">Oncorhynchus tshawytscha</name>
    <name type="common">Chinook salmon</name>
    <name type="synonym">Salmo tshawytscha</name>
    <dbReference type="NCBI Taxonomy" id="74940"/>
    <lineage>
        <taxon>Eukaryota</taxon>
        <taxon>Metazoa</taxon>
        <taxon>Chordata</taxon>
        <taxon>Craniata</taxon>
        <taxon>Vertebrata</taxon>
        <taxon>Euteleostomi</taxon>
        <taxon>Actinopterygii</taxon>
        <taxon>Neopterygii</taxon>
        <taxon>Teleostei</taxon>
        <taxon>Protacanthopterygii</taxon>
        <taxon>Salmoniformes</taxon>
        <taxon>Salmonidae</taxon>
        <taxon>Salmoninae</taxon>
        <taxon>Oncorhynchus</taxon>
    </lineage>
</organism>